<dbReference type="Gramene" id="Al_scaffold_0003_278">
    <property type="protein sequence ID" value="Al_scaffold_0003_278"/>
    <property type="gene ID" value="Al_scaffold_0003_278"/>
</dbReference>
<evidence type="ECO:0000313" key="2">
    <source>
        <dbReference type="EMBL" id="EFH58545.1"/>
    </source>
</evidence>
<dbReference type="HOGENOM" id="CLU_161606_0_0_1"/>
<keyword evidence="3" id="KW-1185">Reference proteome</keyword>
<feature type="region of interest" description="Disordered" evidence="1">
    <location>
        <begin position="48"/>
        <end position="80"/>
    </location>
</feature>
<name>D7L0G1_ARALL</name>
<dbReference type="Proteomes" id="UP000008694">
    <property type="component" value="Unassembled WGS sequence"/>
</dbReference>
<reference evidence="3" key="1">
    <citation type="journal article" date="2011" name="Nat. Genet.">
        <title>The Arabidopsis lyrata genome sequence and the basis of rapid genome size change.</title>
        <authorList>
            <person name="Hu T.T."/>
            <person name="Pattyn P."/>
            <person name="Bakker E.G."/>
            <person name="Cao J."/>
            <person name="Cheng J.-F."/>
            <person name="Clark R.M."/>
            <person name="Fahlgren N."/>
            <person name="Fawcett J.A."/>
            <person name="Grimwood J."/>
            <person name="Gundlach H."/>
            <person name="Haberer G."/>
            <person name="Hollister J.D."/>
            <person name="Ossowski S."/>
            <person name="Ottilar R.P."/>
            <person name="Salamov A.A."/>
            <person name="Schneeberger K."/>
            <person name="Spannagl M."/>
            <person name="Wang X."/>
            <person name="Yang L."/>
            <person name="Nasrallah M.E."/>
            <person name="Bergelson J."/>
            <person name="Carrington J.C."/>
            <person name="Gaut B.S."/>
            <person name="Schmutz J."/>
            <person name="Mayer K.F.X."/>
            <person name="Van de Peer Y."/>
            <person name="Grigoriev I.V."/>
            <person name="Nordborg M."/>
            <person name="Weigel D."/>
            <person name="Guo Y.-L."/>
        </authorList>
    </citation>
    <scope>NUCLEOTIDE SEQUENCE [LARGE SCALE GENOMIC DNA]</scope>
    <source>
        <strain evidence="3">cv. MN47</strain>
    </source>
</reference>
<accession>D7L0G1</accession>
<organism evidence="3">
    <name type="scientific">Arabidopsis lyrata subsp. lyrata</name>
    <name type="common">Lyre-leaved rock-cress</name>
    <dbReference type="NCBI Taxonomy" id="81972"/>
    <lineage>
        <taxon>Eukaryota</taxon>
        <taxon>Viridiplantae</taxon>
        <taxon>Streptophyta</taxon>
        <taxon>Embryophyta</taxon>
        <taxon>Tracheophyta</taxon>
        <taxon>Spermatophyta</taxon>
        <taxon>Magnoliopsida</taxon>
        <taxon>eudicotyledons</taxon>
        <taxon>Gunneridae</taxon>
        <taxon>Pentapetalae</taxon>
        <taxon>rosids</taxon>
        <taxon>malvids</taxon>
        <taxon>Brassicales</taxon>
        <taxon>Brassicaceae</taxon>
        <taxon>Camelineae</taxon>
        <taxon>Arabidopsis</taxon>
    </lineage>
</organism>
<proteinExistence type="predicted"/>
<dbReference type="AlphaFoldDB" id="D7L0G1"/>
<evidence type="ECO:0000256" key="1">
    <source>
        <dbReference type="SAM" id="MobiDB-lite"/>
    </source>
</evidence>
<gene>
    <name evidence="2" type="ORF">ARALYDRAFT_671081</name>
</gene>
<feature type="region of interest" description="Disordered" evidence="1">
    <location>
        <begin position="1"/>
        <end position="21"/>
    </location>
</feature>
<dbReference type="PANTHER" id="PTHR35094">
    <property type="entry name" value="LEUCINE-RICH REPEAT EXTENSIN-LIKE PROTEIN 2"/>
    <property type="match status" value="1"/>
</dbReference>
<sequence>MGFKVLHQKRDGPKTGRIQNQPGQSITNVFFSMFLVLHYLTNQANSDSSLEHTGITTPLPPPPPRKTYCSRSSSSPPPPKYMYVTGVPGELYRTEPDDQWGYYSSVNRNLVKCLMVIVIVGFGVINL</sequence>
<dbReference type="PANTHER" id="PTHR35094:SF7">
    <property type="entry name" value="LEUCINE-RICH REPEAT EXTENSIN-LIKE PROTEIN 2"/>
    <property type="match status" value="1"/>
</dbReference>
<dbReference type="EMBL" id="GL348715">
    <property type="protein sequence ID" value="EFH58545.1"/>
    <property type="molecule type" value="Genomic_DNA"/>
</dbReference>
<protein>
    <submittedName>
        <fullName evidence="2">Predicted protein</fullName>
    </submittedName>
</protein>
<evidence type="ECO:0000313" key="3">
    <source>
        <dbReference type="Proteomes" id="UP000008694"/>
    </source>
</evidence>